<name>A0A9P0E606_NEZVI</name>
<reference evidence="1" key="1">
    <citation type="submission" date="2022-01" db="EMBL/GenBank/DDBJ databases">
        <authorList>
            <person name="King R."/>
        </authorList>
    </citation>
    <scope>NUCLEOTIDE SEQUENCE</scope>
</reference>
<proteinExistence type="predicted"/>
<accession>A0A9P0E606</accession>
<dbReference type="AlphaFoldDB" id="A0A9P0E606"/>
<sequence>MKYNVIPSFYIKGIIRTEEGKYYINATYT</sequence>
<protein>
    <submittedName>
        <fullName evidence="1">Uncharacterized protein</fullName>
    </submittedName>
</protein>
<organism evidence="1 2">
    <name type="scientific">Nezara viridula</name>
    <name type="common">Southern green stink bug</name>
    <name type="synonym">Cimex viridulus</name>
    <dbReference type="NCBI Taxonomy" id="85310"/>
    <lineage>
        <taxon>Eukaryota</taxon>
        <taxon>Metazoa</taxon>
        <taxon>Ecdysozoa</taxon>
        <taxon>Arthropoda</taxon>
        <taxon>Hexapoda</taxon>
        <taxon>Insecta</taxon>
        <taxon>Pterygota</taxon>
        <taxon>Neoptera</taxon>
        <taxon>Paraneoptera</taxon>
        <taxon>Hemiptera</taxon>
        <taxon>Heteroptera</taxon>
        <taxon>Panheteroptera</taxon>
        <taxon>Pentatomomorpha</taxon>
        <taxon>Pentatomoidea</taxon>
        <taxon>Pentatomidae</taxon>
        <taxon>Pentatominae</taxon>
        <taxon>Nezara</taxon>
    </lineage>
</organism>
<dbReference type="Proteomes" id="UP001152798">
    <property type="component" value="Chromosome 1"/>
</dbReference>
<keyword evidence="2" id="KW-1185">Reference proteome</keyword>
<gene>
    <name evidence="1" type="ORF">NEZAVI_LOCUS1714</name>
</gene>
<dbReference type="EMBL" id="OV725077">
    <property type="protein sequence ID" value="CAH1390518.1"/>
    <property type="molecule type" value="Genomic_DNA"/>
</dbReference>
<evidence type="ECO:0000313" key="2">
    <source>
        <dbReference type="Proteomes" id="UP001152798"/>
    </source>
</evidence>
<evidence type="ECO:0000313" key="1">
    <source>
        <dbReference type="EMBL" id="CAH1390518.1"/>
    </source>
</evidence>